<protein>
    <submittedName>
        <fullName evidence="2">Uncharacterized protein</fullName>
    </submittedName>
</protein>
<accession>A0A8T2MYW0</accession>
<sequence length="137" mass="14785">MRYPSITRPVSNLHQICWDSGSTGQQNDEQGLNGGGQGAEEASNEGEPQAPPGAEHGPAIPMTDVIWQPIQVAWVAGQLEVDAGHTVVWVLNRRDKQYSEGEQQYGCLTSHEKEQASHILHEAAAPAAAQHTNEPAE</sequence>
<gene>
    <name evidence="2" type="ORF">JZ751_019561</name>
</gene>
<reference evidence="2" key="1">
    <citation type="thesis" date="2021" institute="BYU ScholarsArchive" country="Provo, UT, USA">
        <title>Applications of and Algorithms for Genome Assembly and Genomic Analyses with an Emphasis on Marine Teleosts.</title>
        <authorList>
            <person name="Pickett B.D."/>
        </authorList>
    </citation>
    <scope>NUCLEOTIDE SEQUENCE</scope>
    <source>
        <strain evidence="2">HI-2016</strain>
    </source>
</reference>
<comment type="caution">
    <text evidence="2">The sequence shown here is derived from an EMBL/GenBank/DDBJ whole genome shotgun (WGS) entry which is preliminary data.</text>
</comment>
<evidence type="ECO:0000313" key="2">
    <source>
        <dbReference type="EMBL" id="KAG9331261.1"/>
    </source>
</evidence>
<feature type="compositionally biased region" description="Polar residues" evidence="1">
    <location>
        <begin position="17"/>
        <end position="30"/>
    </location>
</feature>
<dbReference type="Proteomes" id="UP000824540">
    <property type="component" value="Unassembled WGS sequence"/>
</dbReference>
<name>A0A8T2MYW0_9TELE</name>
<organism evidence="2 3">
    <name type="scientific">Albula glossodonta</name>
    <name type="common">roundjaw bonefish</name>
    <dbReference type="NCBI Taxonomy" id="121402"/>
    <lineage>
        <taxon>Eukaryota</taxon>
        <taxon>Metazoa</taxon>
        <taxon>Chordata</taxon>
        <taxon>Craniata</taxon>
        <taxon>Vertebrata</taxon>
        <taxon>Euteleostomi</taxon>
        <taxon>Actinopterygii</taxon>
        <taxon>Neopterygii</taxon>
        <taxon>Teleostei</taxon>
        <taxon>Albuliformes</taxon>
        <taxon>Albulidae</taxon>
        <taxon>Albula</taxon>
    </lineage>
</organism>
<feature type="region of interest" description="Disordered" evidence="1">
    <location>
        <begin position="17"/>
        <end position="60"/>
    </location>
</feature>
<dbReference type="AlphaFoldDB" id="A0A8T2MYW0"/>
<proteinExistence type="predicted"/>
<evidence type="ECO:0000313" key="3">
    <source>
        <dbReference type="Proteomes" id="UP000824540"/>
    </source>
</evidence>
<evidence type="ECO:0000256" key="1">
    <source>
        <dbReference type="SAM" id="MobiDB-lite"/>
    </source>
</evidence>
<dbReference type="EMBL" id="JAFBMS010000358">
    <property type="protein sequence ID" value="KAG9331261.1"/>
    <property type="molecule type" value="Genomic_DNA"/>
</dbReference>
<keyword evidence="3" id="KW-1185">Reference proteome</keyword>